<dbReference type="PROSITE" id="PS50940">
    <property type="entry name" value="CHIT_BIND_II"/>
    <property type="match status" value="1"/>
</dbReference>
<accession>A0A7R9GCW4</accession>
<evidence type="ECO:0000313" key="3">
    <source>
        <dbReference type="EMBL" id="CAD7277931.1"/>
    </source>
</evidence>
<feature type="non-terminal residue" evidence="3">
    <location>
        <position position="1"/>
    </location>
</feature>
<sequence length="502" mass="57039">AYEEYGTSSSKNNPKIARGSKGGYKSDEYQEQGDSYDNDIPGKPGVDYPIFHAVPETRFACDAMPTRPGMYADVDTGCQVYRICDDGRHGKSGAGFLCTNGTIFNQAVFTCDWWYNVDCSQAPQLYKKGLFKSNFKELATNSSKGKEQGRKEESQKILIVFLKLWTVEPFDAPKSALKNNPEVEKRLLWAEKEMFVRYLGNRTNSTESKVCQCFETDSNQLQASRDLLCLDPRANIPDDSSAFRQKILSFTLFGEKKRYIQGAALNVARVPRVYPGWNMRIYHNIPEGTRLCESICKLRSENGILQTCPIDERVLGPHLMRAPKTLWRFFPIADSRVSVFASRDTDAFISEREAAAVSDWLSTNKTLHTMNDHRGHVWPILAGMWGAKLSNPRARADLLQLMREMLDYGSLGINYFKEADQTLLMATVFNHFKGSKDWLNHASHHCHKFGVRSKPFPTRRESQLQDGVLFVGGPQFATNQSNLLIECKPACRPQDHLDWKYC</sequence>
<dbReference type="EMBL" id="CAJPEX010001064">
    <property type="protein sequence ID" value="CAG0918083.1"/>
    <property type="molecule type" value="Genomic_DNA"/>
</dbReference>
<dbReference type="Proteomes" id="UP000678499">
    <property type="component" value="Unassembled WGS sequence"/>
</dbReference>
<name>A0A7R9GCW4_9CRUS</name>
<dbReference type="InterPro" id="IPR002557">
    <property type="entry name" value="Chitin-bd_dom"/>
</dbReference>
<organism evidence="3">
    <name type="scientific">Notodromas monacha</name>
    <dbReference type="NCBI Taxonomy" id="399045"/>
    <lineage>
        <taxon>Eukaryota</taxon>
        <taxon>Metazoa</taxon>
        <taxon>Ecdysozoa</taxon>
        <taxon>Arthropoda</taxon>
        <taxon>Crustacea</taxon>
        <taxon>Oligostraca</taxon>
        <taxon>Ostracoda</taxon>
        <taxon>Podocopa</taxon>
        <taxon>Podocopida</taxon>
        <taxon>Cypridocopina</taxon>
        <taxon>Cypridoidea</taxon>
        <taxon>Cyprididae</taxon>
        <taxon>Notodromas</taxon>
    </lineage>
</organism>
<evidence type="ECO:0000313" key="4">
    <source>
        <dbReference type="Proteomes" id="UP000678499"/>
    </source>
</evidence>
<feature type="compositionally biased region" description="Polar residues" evidence="1">
    <location>
        <begin position="1"/>
        <end position="13"/>
    </location>
</feature>
<feature type="region of interest" description="Disordered" evidence="1">
    <location>
        <begin position="1"/>
        <end position="40"/>
    </location>
</feature>
<dbReference type="Pfam" id="PF01607">
    <property type="entry name" value="CBM_14"/>
    <property type="match status" value="1"/>
</dbReference>
<evidence type="ECO:0000256" key="1">
    <source>
        <dbReference type="SAM" id="MobiDB-lite"/>
    </source>
</evidence>
<dbReference type="GO" id="GO:0008061">
    <property type="term" value="F:chitin binding"/>
    <property type="evidence" value="ECO:0007669"/>
    <property type="project" value="InterPro"/>
</dbReference>
<dbReference type="SUPFAM" id="SSF57625">
    <property type="entry name" value="Invertebrate chitin-binding proteins"/>
    <property type="match status" value="1"/>
</dbReference>
<keyword evidence="4" id="KW-1185">Reference proteome</keyword>
<dbReference type="InterPro" id="IPR052976">
    <property type="entry name" value="Scoloptoxin-like"/>
</dbReference>
<evidence type="ECO:0000259" key="2">
    <source>
        <dbReference type="PROSITE" id="PS50940"/>
    </source>
</evidence>
<dbReference type="GO" id="GO:0005576">
    <property type="term" value="C:extracellular region"/>
    <property type="evidence" value="ECO:0007669"/>
    <property type="project" value="InterPro"/>
</dbReference>
<dbReference type="InterPro" id="IPR036508">
    <property type="entry name" value="Chitin-bd_dom_sf"/>
</dbReference>
<gene>
    <name evidence="3" type="ORF">NMOB1V02_LOCUS5649</name>
</gene>
<proteinExistence type="predicted"/>
<dbReference type="PANTHER" id="PTHR22933:SF42">
    <property type="entry name" value="FI18455P1-RELATED"/>
    <property type="match status" value="1"/>
</dbReference>
<dbReference type="PANTHER" id="PTHR22933">
    <property type="entry name" value="FI18007P1-RELATED"/>
    <property type="match status" value="1"/>
</dbReference>
<feature type="domain" description="Chitin-binding type-2" evidence="2">
    <location>
        <begin position="58"/>
        <end position="121"/>
    </location>
</feature>
<dbReference type="EMBL" id="OA883101">
    <property type="protein sequence ID" value="CAD7277931.1"/>
    <property type="molecule type" value="Genomic_DNA"/>
</dbReference>
<protein>
    <recommendedName>
        <fullName evidence="2">Chitin-binding type-2 domain-containing protein</fullName>
    </recommendedName>
</protein>
<reference evidence="3" key="1">
    <citation type="submission" date="2020-11" db="EMBL/GenBank/DDBJ databases">
        <authorList>
            <person name="Tran Van P."/>
        </authorList>
    </citation>
    <scope>NUCLEOTIDE SEQUENCE</scope>
</reference>
<dbReference type="OrthoDB" id="204305at2759"/>
<dbReference type="Gene3D" id="2.170.140.10">
    <property type="entry name" value="Chitin binding domain"/>
    <property type="match status" value="1"/>
</dbReference>
<dbReference type="AlphaFoldDB" id="A0A7R9GCW4"/>